<dbReference type="InterPro" id="IPR004565">
    <property type="entry name" value="OM_lipoprot_LolB"/>
</dbReference>
<evidence type="ECO:0000256" key="10">
    <source>
        <dbReference type="ARBA" id="ARBA00023186"/>
    </source>
</evidence>
<dbReference type="Proteomes" id="UP000287766">
    <property type="component" value="Unassembled WGS sequence"/>
</dbReference>
<evidence type="ECO:0000256" key="2">
    <source>
        <dbReference type="ARBA" id="ARBA00009696"/>
    </source>
</evidence>
<evidence type="ECO:0000256" key="12">
    <source>
        <dbReference type="ARBA" id="ARBA00023288"/>
    </source>
</evidence>
<comment type="caution">
    <text evidence="13">The sequence shown here is derived from an EMBL/GenBank/DDBJ whole genome shotgun (WGS) entry which is preliminary data.</text>
</comment>
<evidence type="ECO:0000256" key="5">
    <source>
        <dbReference type="ARBA" id="ARBA00022448"/>
    </source>
</evidence>
<keyword evidence="8" id="KW-0472">Membrane</keyword>
<dbReference type="EMBL" id="PIPR01000001">
    <property type="protein sequence ID" value="RUO41369.1"/>
    <property type="molecule type" value="Genomic_DNA"/>
</dbReference>
<keyword evidence="7" id="KW-0653">Protein transport</keyword>
<comment type="subunit">
    <text evidence="3">Monomer.</text>
</comment>
<proteinExistence type="inferred from homology"/>
<dbReference type="Gene3D" id="2.50.20.10">
    <property type="entry name" value="Lipoprotein localisation LolA/LolB/LppX"/>
    <property type="match status" value="1"/>
</dbReference>
<evidence type="ECO:0000256" key="8">
    <source>
        <dbReference type="ARBA" id="ARBA00023136"/>
    </source>
</evidence>
<dbReference type="CDD" id="cd16326">
    <property type="entry name" value="LolB"/>
    <property type="match status" value="1"/>
</dbReference>
<evidence type="ECO:0000256" key="9">
    <source>
        <dbReference type="ARBA" id="ARBA00023139"/>
    </source>
</evidence>
<keyword evidence="14" id="KW-1185">Reference proteome</keyword>
<evidence type="ECO:0000256" key="1">
    <source>
        <dbReference type="ARBA" id="ARBA00004459"/>
    </source>
</evidence>
<dbReference type="Pfam" id="PF03550">
    <property type="entry name" value="LolB"/>
    <property type="match status" value="1"/>
</dbReference>
<keyword evidence="10" id="KW-0143">Chaperone</keyword>
<keyword evidence="12 13" id="KW-0449">Lipoprotein</keyword>
<keyword evidence="11" id="KW-0998">Cell outer membrane</keyword>
<keyword evidence="6" id="KW-0732">Signal</keyword>
<dbReference type="AlphaFoldDB" id="A0A7Z6ZTZ8"/>
<dbReference type="SUPFAM" id="SSF89392">
    <property type="entry name" value="Prokaryotic lipoproteins and lipoprotein localization factors"/>
    <property type="match status" value="1"/>
</dbReference>
<name>A0A7Z6ZTZ8_9GAMM</name>
<evidence type="ECO:0000256" key="3">
    <source>
        <dbReference type="ARBA" id="ARBA00011245"/>
    </source>
</evidence>
<evidence type="ECO:0000256" key="4">
    <source>
        <dbReference type="ARBA" id="ARBA00016202"/>
    </source>
</evidence>
<dbReference type="GO" id="GO:0015031">
    <property type="term" value="P:protein transport"/>
    <property type="evidence" value="ECO:0007669"/>
    <property type="project" value="UniProtKB-KW"/>
</dbReference>
<dbReference type="InterPro" id="IPR029046">
    <property type="entry name" value="LolA/LolB/LppX"/>
</dbReference>
<accession>A0A7Z6ZTZ8</accession>
<dbReference type="GO" id="GO:0009279">
    <property type="term" value="C:cell outer membrane"/>
    <property type="evidence" value="ECO:0007669"/>
    <property type="project" value="UniProtKB-SubCell"/>
</dbReference>
<evidence type="ECO:0000256" key="6">
    <source>
        <dbReference type="ARBA" id="ARBA00022729"/>
    </source>
</evidence>
<organism evidence="13 14">
    <name type="scientific">Pseudidiomarina aestuarii</name>
    <dbReference type="NCBI Taxonomy" id="624146"/>
    <lineage>
        <taxon>Bacteria</taxon>
        <taxon>Pseudomonadati</taxon>
        <taxon>Pseudomonadota</taxon>
        <taxon>Gammaproteobacteria</taxon>
        <taxon>Alteromonadales</taxon>
        <taxon>Idiomarinaceae</taxon>
        <taxon>Pseudidiomarina</taxon>
    </lineage>
</organism>
<reference evidence="14" key="1">
    <citation type="journal article" date="2018" name="Front. Microbiol.">
        <title>Genome-Based Analysis Reveals the Taxonomy and Diversity of the Family Idiomarinaceae.</title>
        <authorList>
            <person name="Liu Y."/>
            <person name="Lai Q."/>
            <person name="Shao Z."/>
        </authorList>
    </citation>
    <scope>NUCLEOTIDE SEQUENCE [LARGE SCALE GENOMIC DNA]</scope>
    <source>
        <strain evidence="14">KYW314</strain>
    </source>
</reference>
<comment type="subcellular location">
    <subcellularLocation>
        <location evidence="1">Cell outer membrane</location>
        <topology evidence="1">Lipid-anchor</topology>
    </subcellularLocation>
</comment>
<protein>
    <recommendedName>
        <fullName evidence="4">Outer-membrane lipoprotein LolB</fullName>
    </recommendedName>
</protein>
<gene>
    <name evidence="13" type="primary">lolB</name>
    <name evidence="13" type="ORF">CWE22_04115</name>
</gene>
<dbReference type="NCBIfam" id="TIGR00548">
    <property type="entry name" value="lolB"/>
    <property type="match status" value="1"/>
</dbReference>
<sequence length="226" mass="25739">MMESNLAPRTNWTTRMRKLWISIWILLVAGCVSIPESEMLDSIPAIDRAAYQRHQQQLDSVDSWRLQGQIALFNLRDDSRDAVYIDWRWTPTTTSMRFSHPLKGTLARLEQTTAGAVLIDEDQNEYRAATMTTLLQTYFGISIPVDALPGVVLGRLPQRAENITVVRPSTIDDVVVLSSYKVIADEEPWQAELSLFTAVNTIYVPSSIEINATDWRIKLRITDWSL</sequence>
<keyword evidence="5" id="KW-0813">Transport</keyword>
<evidence type="ECO:0000256" key="11">
    <source>
        <dbReference type="ARBA" id="ARBA00023237"/>
    </source>
</evidence>
<evidence type="ECO:0000256" key="7">
    <source>
        <dbReference type="ARBA" id="ARBA00022927"/>
    </source>
</evidence>
<comment type="similarity">
    <text evidence="2">Belongs to the LolB family.</text>
</comment>
<evidence type="ECO:0000313" key="14">
    <source>
        <dbReference type="Proteomes" id="UP000287766"/>
    </source>
</evidence>
<evidence type="ECO:0000313" key="13">
    <source>
        <dbReference type="EMBL" id="RUO41369.1"/>
    </source>
</evidence>
<keyword evidence="9" id="KW-0564">Palmitate</keyword>